<organism evidence="1">
    <name type="scientific">marine sediment metagenome</name>
    <dbReference type="NCBI Taxonomy" id="412755"/>
    <lineage>
        <taxon>unclassified sequences</taxon>
        <taxon>metagenomes</taxon>
        <taxon>ecological metagenomes</taxon>
    </lineage>
</organism>
<accession>A0A0F9SKD3</accession>
<dbReference type="AlphaFoldDB" id="A0A0F9SKD3"/>
<comment type="caution">
    <text evidence="1">The sequence shown here is derived from an EMBL/GenBank/DDBJ whole genome shotgun (WGS) entry which is preliminary data.</text>
</comment>
<reference evidence="1" key="1">
    <citation type="journal article" date="2015" name="Nature">
        <title>Complex archaea that bridge the gap between prokaryotes and eukaryotes.</title>
        <authorList>
            <person name="Spang A."/>
            <person name="Saw J.H."/>
            <person name="Jorgensen S.L."/>
            <person name="Zaremba-Niedzwiedzka K."/>
            <person name="Martijn J."/>
            <person name="Lind A.E."/>
            <person name="van Eijk R."/>
            <person name="Schleper C."/>
            <person name="Guy L."/>
            <person name="Ettema T.J."/>
        </authorList>
    </citation>
    <scope>NUCLEOTIDE SEQUENCE</scope>
</reference>
<proteinExistence type="predicted"/>
<dbReference type="EMBL" id="LAZR01001899">
    <property type="protein sequence ID" value="KKN37371.1"/>
    <property type="molecule type" value="Genomic_DNA"/>
</dbReference>
<protein>
    <submittedName>
        <fullName evidence="1">Uncharacterized protein</fullName>
    </submittedName>
</protein>
<gene>
    <name evidence="1" type="ORF">LCGC14_0764360</name>
</gene>
<evidence type="ECO:0000313" key="1">
    <source>
        <dbReference type="EMBL" id="KKN37371.1"/>
    </source>
</evidence>
<name>A0A0F9SKD3_9ZZZZ</name>
<sequence>MNSIEIDEEIVNENKLRLLKILADKDSKDSVTVDILPTELESLKKSMLLGQMIEQMIQSWTLGIKEREEQIRIGSIKVYRDSNRRLHLDFMARF</sequence>